<dbReference type="RefSeq" id="WP_058798952.1">
    <property type="nucleotide sequence ID" value="NZ_CP013613.1"/>
</dbReference>
<proteinExistence type="predicted"/>
<accession>A0A0U3HT59</accession>
<dbReference type="Proteomes" id="UP000069015">
    <property type="component" value="Plasmid pMBL6842"/>
</dbReference>
<name>A0A0U3HT59_9GAMM</name>
<geneLocation type="plasmid" evidence="1 2">
    <name>pMBL6842</name>
</geneLocation>
<sequence length="92" mass="10443">MKQIFALIEQIEHSRMSYEDFLDIEAQLQTLWIAVREEQAPASVCLLADIALNICQAIRIANIQGSFSMDIQGYVASQSCQYWLSKFHAMTG</sequence>
<evidence type="ECO:0000313" key="2">
    <source>
        <dbReference type="Proteomes" id="UP000069015"/>
    </source>
</evidence>
<organism evidence="1 2">
    <name type="scientific">Pseudoalteromonas rubra</name>
    <dbReference type="NCBI Taxonomy" id="43658"/>
    <lineage>
        <taxon>Bacteria</taxon>
        <taxon>Pseudomonadati</taxon>
        <taxon>Pseudomonadota</taxon>
        <taxon>Gammaproteobacteria</taxon>
        <taxon>Alteromonadales</taxon>
        <taxon>Pseudoalteromonadaceae</taxon>
        <taxon>Pseudoalteromonas</taxon>
    </lineage>
</organism>
<gene>
    <name evidence="1" type="ORF">AT705_24455</name>
</gene>
<reference evidence="1 2" key="1">
    <citation type="submission" date="2015-12" db="EMBL/GenBank/DDBJ databases">
        <title>Complete genome sequence of Pseudoalteromonas rubra SCSIO 6842, harboring a conjugative plasmid.</title>
        <authorList>
            <person name="Li B."/>
            <person name="Wang X."/>
        </authorList>
    </citation>
    <scope>NUCLEOTIDE SEQUENCE [LARGE SCALE GENOMIC DNA]</scope>
    <source>
        <strain evidence="1 2">SCSIO 6842</strain>
        <plasmid evidence="2">Plasmid pMBL6842</plasmid>
    </source>
</reference>
<dbReference type="AlphaFoldDB" id="A0A0U3HT59"/>
<protein>
    <submittedName>
        <fullName evidence="1">Uncharacterized protein</fullName>
    </submittedName>
</protein>
<dbReference type="EMBL" id="CP013613">
    <property type="protein sequence ID" value="ALU46117.1"/>
    <property type="molecule type" value="Genomic_DNA"/>
</dbReference>
<evidence type="ECO:0000313" key="1">
    <source>
        <dbReference type="EMBL" id="ALU46117.1"/>
    </source>
</evidence>
<keyword evidence="1" id="KW-0614">Plasmid</keyword>
<dbReference type="KEGG" id="prr:AT705_24455"/>